<sequence length="993" mass="113565">MEEKEQLGILRSRSLENVGSLSLEPFAVHESQEEEEISKCTDNCKFSSMKRSCSNQDIRLDIKSCELPFCEMPSRRFGHLNSSRNLFACGLTRSASQILPSVSSSLFNCSNPSRSDYRHLLASMKRQVDLDLITFERICEATRDTLKEKDETERRVYSTLIQISFSIRNFPMVSVDLITLARFFKERISCLERLRRETTKLQWSQNKFNISPVIKLLFILSKISRVVEEVEFELSEVEEYMAELAADSISASDFSISKNSQYLNNASVSRSRLNFQEHVTILEDVLEEKPCAKLLESEERENRSSSVEKRSVEELELCRICERYFSLNVFERHTICCAKEARFWMKYDELNKKLRMFLSSLDEKVKQCISSFTQSEKELFFKFLAYLSSVCILLTGLESSYTKLERTVVVSETHLESCGNEILEVYKNIYRFFFPCFDKVLLDRDSCIIEHGLSLNASLKQSLENFTNDMRSLLEEILNAVKEALDLRRSVKEAHVEPELDLVQDNCSLDSSECGSCTLSNLTDTCSEDSREDLLPKRMAKSDESMYVNLLKKLSSKCSVSSAAENQCNEEGNNCRLCDKSIGDSSSPGIVPSINDFYILKPISRGAFGKVYLVKKKKTGDIYALKAINKSEMIRKNLVNQVLAERDILAGVHTSFVVKFFWSFETTDKFFIVMEYVPGGDFYSLLRNVGYLEEHVVKQYLAETVLALEELHSVGVIHRDLKPDNMLITKEGHLKLTDFGLSRLGLLEGSNDIGVQNAFSNVNIVVENVRSSFSDATDIPKSIHPIGTPDYLAPEILLGTGHSFTVDWWCLGVVGYELLVGYPPFHDDTPSKIFANILNHRLMWPELPITDVMKDFIEKLLDSDPLRRLGAKGSVEVKEHPVFFDIEWENILQRESCFKPQCYSEEDTSYFVSPKSFCSFHQSEQTGSLIEASQRPSRSSAVLQSLISKERFSYMNSFVSETLTDFAFRDLDNLEAMNMQVLRDRFARTHLTD</sequence>
<keyword evidence="13" id="KW-1185">Reference proteome</keyword>
<dbReference type="eggNOG" id="KOG0606">
    <property type="taxonomic scope" value="Eukaryota"/>
</dbReference>
<dbReference type="InterPro" id="IPR050236">
    <property type="entry name" value="Ser_Thr_kinase_AGC"/>
</dbReference>
<dbReference type="PANTHER" id="PTHR24356:SF1">
    <property type="entry name" value="SERINE_THREONINE-PROTEIN KINASE GREATWALL"/>
    <property type="match status" value="1"/>
</dbReference>
<reference evidence="13" key="1">
    <citation type="journal article" date="2013" name="Science">
        <title>Gene transfer from bacteria and archaea facilitated evolution of an extremophilic eukaryote.</title>
        <authorList>
            <person name="Schonknecht G."/>
            <person name="Chen W.H."/>
            <person name="Ternes C.M."/>
            <person name="Barbier G.G."/>
            <person name="Shrestha R.P."/>
            <person name="Stanke M."/>
            <person name="Brautigam A."/>
            <person name="Baker B.J."/>
            <person name="Banfield J.F."/>
            <person name="Garavito R.M."/>
            <person name="Carr K."/>
            <person name="Wilkerson C."/>
            <person name="Rensing S.A."/>
            <person name="Gagneul D."/>
            <person name="Dickenson N.E."/>
            <person name="Oesterhelt C."/>
            <person name="Lercher M.J."/>
            <person name="Weber A.P."/>
        </authorList>
    </citation>
    <scope>NUCLEOTIDE SEQUENCE [LARGE SCALE GENOMIC DNA]</scope>
    <source>
        <strain evidence="13">074W</strain>
    </source>
</reference>
<evidence type="ECO:0000256" key="2">
    <source>
        <dbReference type="ARBA" id="ARBA00022527"/>
    </source>
</evidence>
<evidence type="ECO:0000313" key="12">
    <source>
        <dbReference type="EMBL" id="EME31321.1"/>
    </source>
</evidence>
<dbReference type="EC" id="2.7.11.1" evidence="1"/>
<evidence type="ECO:0000256" key="7">
    <source>
        <dbReference type="ARBA" id="ARBA00022840"/>
    </source>
</evidence>
<feature type="coiled-coil region" evidence="10">
    <location>
        <begin position="456"/>
        <end position="483"/>
    </location>
</feature>
<dbReference type="STRING" id="130081.M2W6E1"/>
<dbReference type="Gene3D" id="1.10.510.10">
    <property type="entry name" value="Transferase(Phosphotransferase) domain 1"/>
    <property type="match status" value="1"/>
</dbReference>
<keyword evidence="4 12" id="KW-0808">Transferase</keyword>
<dbReference type="GO" id="GO:0035556">
    <property type="term" value="P:intracellular signal transduction"/>
    <property type="evidence" value="ECO:0007669"/>
    <property type="project" value="TreeGrafter"/>
</dbReference>
<gene>
    <name evidence="12" type="ORF">Gasu_15550</name>
</gene>
<keyword evidence="2 12" id="KW-0723">Serine/threonine-protein kinase</keyword>
<keyword evidence="5" id="KW-0547">Nucleotide-binding</keyword>
<keyword evidence="6 12" id="KW-0418">Kinase</keyword>
<dbReference type="AlphaFoldDB" id="M2W6E1"/>
<dbReference type="FunFam" id="3.30.200.20:FF:000042">
    <property type="entry name" value="Aurora kinase A"/>
    <property type="match status" value="1"/>
</dbReference>
<evidence type="ECO:0000256" key="5">
    <source>
        <dbReference type="ARBA" id="ARBA00022741"/>
    </source>
</evidence>
<comment type="catalytic activity">
    <reaction evidence="8">
        <text>L-threonyl-[protein] + ATP = O-phospho-L-threonyl-[protein] + ADP + H(+)</text>
        <dbReference type="Rhea" id="RHEA:46608"/>
        <dbReference type="Rhea" id="RHEA-COMP:11060"/>
        <dbReference type="Rhea" id="RHEA-COMP:11605"/>
        <dbReference type="ChEBI" id="CHEBI:15378"/>
        <dbReference type="ChEBI" id="CHEBI:30013"/>
        <dbReference type="ChEBI" id="CHEBI:30616"/>
        <dbReference type="ChEBI" id="CHEBI:61977"/>
        <dbReference type="ChEBI" id="CHEBI:456216"/>
        <dbReference type="EC" id="2.7.11.1"/>
    </reaction>
</comment>
<evidence type="ECO:0000259" key="11">
    <source>
        <dbReference type="PROSITE" id="PS50011"/>
    </source>
</evidence>
<dbReference type="PROSITE" id="PS50011">
    <property type="entry name" value="PROTEIN_KINASE_DOM"/>
    <property type="match status" value="1"/>
</dbReference>
<keyword evidence="10" id="KW-0175">Coiled coil</keyword>
<dbReference type="GO" id="GO:0005524">
    <property type="term" value="F:ATP binding"/>
    <property type="evidence" value="ECO:0007669"/>
    <property type="project" value="UniProtKB-KW"/>
</dbReference>
<dbReference type="InterPro" id="IPR011009">
    <property type="entry name" value="Kinase-like_dom_sf"/>
</dbReference>
<evidence type="ECO:0000256" key="10">
    <source>
        <dbReference type="SAM" id="Coils"/>
    </source>
</evidence>
<dbReference type="PANTHER" id="PTHR24356">
    <property type="entry name" value="SERINE/THREONINE-PROTEIN KINASE"/>
    <property type="match status" value="1"/>
</dbReference>
<feature type="domain" description="Protein kinase" evidence="11">
    <location>
        <begin position="597"/>
        <end position="883"/>
    </location>
</feature>
<dbReference type="SUPFAM" id="SSF56112">
    <property type="entry name" value="Protein kinase-like (PK-like)"/>
    <property type="match status" value="1"/>
</dbReference>
<dbReference type="SMART" id="SM00220">
    <property type="entry name" value="S_TKc"/>
    <property type="match status" value="1"/>
</dbReference>
<evidence type="ECO:0000313" key="13">
    <source>
        <dbReference type="Proteomes" id="UP000030680"/>
    </source>
</evidence>
<dbReference type="InterPro" id="IPR000719">
    <property type="entry name" value="Prot_kinase_dom"/>
</dbReference>
<dbReference type="GO" id="GO:0106310">
    <property type="term" value="F:protein serine kinase activity"/>
    <property type="evidence" value="ECO:0007669"/>
    <property type="project" value="RHEA"/>
</dbReference>
<evidence type="ECO:0000256" key="3">
    <source>
        <dbReference type="ARBA" id="ARBA00022553"/>
    </source>
</evidence>
<comment type="catalytic activity">
    <reaction evidence="9">
        <text>L-seryl-[protein] + ATP = O-phospho-L-seryl-[protein] + ADP + H(+)</text>
        <dbReference type="Rhea" id="RHEA:17989"/>
        <dbReference type="Rhea" id="RHEA-COMP:9863"/>
        <dbReference type="Rhea" id="RHEA-COMP:11604"/>
        <dbReference type="ChEBI" id="CHEBI:15378"/>
        <dbReference type="ChEBI" id="CHEBI:29999"/>
        <dbReference type="ChEBI" id="CHEBI:30616"/>
        <dbReference type="ChEBI" id="CHEBI:83421"/>
        <dbReference type="ChEBI" id="CHEBI:456216"/>
        <dbReference type="EC" id="2.7.11.1"/>
    </reaction>
</comment>
<keyword evidence="3" id="KW-0597">Phosphoprotein</keyword>
<dbReference type="InterPro" id="IPR008271">
    <property type="entry name" value="Ser/Thr_kinase_AS"/>
</dbReference>
<dbReference type="Proteomes" id="UP000030680">
    <property type="component" value="Unassembled WGS sequence"/>
</dbReference>
<dbReference type="RefSeq" id="XP_005707841.1">
    <property type="nucleotide sequence ID" value="XM_005707784.1"/>
</dbReference>
<dbReference type="OrthoDB" id="162894at2759"/>
<dbReference type="GO" id="GO:0007010">
    <property type="term" value="P:cytoskeleton organization"/>
    <property type="evidence" value="ECO:0007669"/>
    <property type="project" value="UniProtKB-ARBA"/>
</dbReference>
<name>M2W6E1_GALSU</name>
<keyword evidence="7" id="KW-0067">ATP-binding</keyword>
<dbReference type="CDD" id="cd05579">
    <property type="entry name" value="STKc_MAST_like"/>
    <property type="match status" value="1"/>
</dbReference>
<dbReference type="Gene3D" id="3.30.200.20">
    <property type="entry name" value="Phosphorylase Kinase, domain 1"/>
    <property type="match status" value="1"/>
</dbReference>
<dbReference type="Pfam" id="PF00069">
    <property type="entry name" value="Pkinase"/>
    <property type="match status" value="1"/>
</dbReference>
<dbReference type="KEGG" id="gsl:Gasu_15550"/>
<evidence type="ECO:0000256" key="4">
    <source>
        <dbReference type="ARBA" id="ARBA00022679"/>
    </source>
</evidence>
<dbReference type="Gramene" id="EME31321">
    <property type="protein sequence ID" value="EME31321"/>
    <property type="gene ID" value="Gasu_15550"/>
</dbReference>
<dbReference type="PROSITE" id="PS00108">
    <property type="entry name" value="PROTEIN_KINASE_ST"/>
    <property type="match status" value="1"/>
</dbReference>
<dbReference type="FunFam" id="1.10.510.10:FF:000024">
    <property type="entry name" value="Probable serine/threonine-protein kinase cot-1"/>
    <property type="match status" value="1"/>
</dbReference>
<organism evidence="12 13">
    <name type="scientific">Galdieria sulphuraria</name>
    <name type="common">Red alga</name>
    <dbReference type="NCBI Taxonomy" id="130081"/>
    <lineage>
        <taxon>Eukaryota</taxon>
        <taxon>Rhodophyta</taxon>
        <taxon>Bangiophyceae</taxon>
        <taxon>Galdieriales</taxon>
        <taxon>Galdieriaceae</taxon>
        <taxon>Galdieria</taxon>
    </lineage>
</organism>
<dbReference type="GeneID" id="17089975"/>
<accession>M2W6E1</accession>
<evidence type="ECO:0000256" key="1">
    <source>
        <dbReference type="ARBA" id="ARBA00012513"/>
    </source>
</evidence>
<proteinExistence type="predicted"/>
<dbReference type="GO" id="GO:0004674">
    <property type="term" value="F:protein serine/threonine kinase activity"/>
    <property type="evidence" value="ECO:0007669"/>
    <property type="project" value="UniProtKB-KW"/>
</dbReference>
<evidence type="ECO:0000256" key="9">
    <source>
        <dbReference type="ARBA" id="ARBA00048679"/>
    </source>
</evidence>
<protein>
    <recommendedName>
        <fullName evidence="1">non-specific serine/threonine protein kinase</fullName>
        <ecNumber evidence="1">2.7.11.1</ecNumber>
    </recommendedName>
</protein>
<evidence type="ECO:0000256" key="8">
    <source>
        <dbReference type="ARBA" id="ARBA00047899"/>
    </source>
</evidence>
<dbReference type="EMBL" id="KB454493">
    <property type="protein sequence ID" value="EME31321.1"/>
    <property type="molecule type" value="Genomic_DNA"/>
</dbReference>
<evidence type="ECO:0000256" key="6">
    <source>
        <dbReference type="ARBA" id="ARBA00022777"/>
    </source>
</evidence>